<dbReference type="Proteomes" id="UP000501168">
    <property type="component" value="Chromosome"/>
</dbReference>
<reference evidence="3 4" key="1">
    <citation type="submission" date="2020-03" db="EMBL/GenBank/DDBJ databases">
        <title>Complete genome sequence of Orbus sp. IPMB12 (BCRC 80908).</title>
        <authorList>
            <person name="Lo W.-S."/>
            <person name="Chang T.-H."/>
            <person name="Kuo C.-H."/>
        </authorList>
    </citation>
    <scope>NUCLEOTIDE SEQUENCE [LARGE SCALE GENOMIC DNA]</scope>
    <source>
        <strain evidence="3 4">IPMB12</strain>
    </source>
</reference>
<feature type="transmembrane region" description="Helical" evidence="1">
    <location>
        <begin position="106"/>
        <end position="128"/>
    </location>
</feature>
<keyword evidence="1" id="KW-0812">Transmembrane</keyword>
<keyword evidence="1" id="KW-1133">Transmembrane helix</keyword>
<feature type="domain" description="DUF3592" evidence="2">
    <location>
        <begin position="36"/>
        <end position="105"/>
    </location>
</feature>
<gene>
    <name evidence="3" type="ORF">IPMB12_08325</name>
</gene>
<organism evidence="3 4">
    <name type="scientific">Zophobihabitans entericus</name>
    <dbReference type="NCBI Taxonomy" id="1635327"/>
    <lineage>
        <taxon>Bacteria</taxon>
        <taxon>Pseudomonadati</taxon>
        <taxon>Pseudomonadota</taxon>
        <taxon>Gammaproteobacteria</taxon>
        <taxon>Orbales</taxon>
        <taxon>Orbaceae</taxon>
        <taxon>Zophobihabitans</taxon>
    </lineage>
</organism>
<evidence type="ECO:0000313" key="4">
    <source>
        <dbReference type="Proteomes" id="UP000501168"/>
    </source>
</evidence>
<dbReference type="AlphaFoldDB" id="A0A6G9IDA3"/>
<keyword evidence="4" id="KW-1185">Reference proteome</keyword>
<dbReference type="KEGG" id="orb:IPMB12_08325"/>
<protein>
    <submittedName>
        <fullName evidence="3">DUF3592 domain-containing protein</fullName>
    </submittedName>
</protein>
<name>A0A6G9IDA3_9GAMM</name>
<proteinExistence type="predicted"/>
<dbReference type="Pfam" id="PF12158">
    <property type="entry name" value="DUF3592"/>
    <property type="match status" value="1"/>
</dbReference>
<evidence type="ECO:0000256" key="1">
    <source>
        <dbReference type="SAM" id="Phobius"/>
    </source>
</evidence>
<accession>A0A6G9IDA3</accession>
<evidence type="ECO:0000313" key="3">
    <source>
        <dbReference type="EMBL" id="QIQ21684.1"/>
    </source>
</evidence>
<dbReference type="InterPro" id="IPR021994">
    <property type="entry name" value="DUF3592"/>
</dbReference>
<dbReference type="InParanoid" id="A0A6G9IDA3"/>
<sequence length="231" mass="26230">MIRTFFILIFGVISLCMSVIITSQKLSFIKSSVQVEGTVAYLSESYSDNSGSPSYYPVVTFQDGNGITRIFRSEVGSNPASYDRGEIVNVYYNPDDPTDAKINGFLALWFASIVTGILGIIFCLFPILTLKRFFTRKKEGGVFPTATKIPIQAIFDSVEVDTSSKIDGDDSYVIHCHWVDPIDNTKKYHFKSKNIPFNPEPYITQDRITVYVDRNDLKQYKVDIRFLPMYT</sequence>
<keyword evidence="1" id="KW-0472">Membrane</keyword>
<evidence type="ECO:0000259" key="2">
    <source>
        <dbReference type="Pfam" id="PF12158"/>
    </source>
</evidence>
<dbReference type="EMBL" id="CP050253">
    <property type="protein sequence ID" value="QIQ21684.1"/>
    <property type="molecule type" value="Genomic_DNA"/>
</dbReference>
<dbReference type="RefSeq" id="WP_166916738.1">
    <property type="nucleotide sequence ID" value="NZ_CP050253.1"/>
</dbReference>